<dbReference type="OrthoDB" id="9132795at2"/>
<sequence>MKRLSATLLALGLAAAVGTASAQNYGGYSNGGYSNVPQQNAIYDWARVVRVDPVIDSRYSNNRYNANNGYNNTYASNGQRCYSSGGRHASNGGYTSNGGYYPSNDPYDPQQGRYGTDTGRTVATVVGGLAGAVLGSKVGGGSGQVAAAAIGSMVGGLAGRQIYEGTQRRKYESSSVTVCDDQYGNDTGYVGNDGYRNYNANDGRVVGYDVTYEYNGRQFMTRTQYHPGDRIRVRVDVRPE</sequence>
<dbReference type="Pfam" id="PF05433">
    <property type="entry name" value="Rick_17kDa_Anti"/>
    <property type="match status" value="1"/>
</dbReference>
<name>A0A0A2WHJ5_9GAMM</name>
<dbReference type="PANTHER" id="PTHR35603">
    <property type="match status" value="1"/>
</dbReference>
<dbReference type="STRING" id="1300345.LF41_1927"/>
<keyword evidence="3" id="KW-0732">Signal</keyword>
<dbReference type="Proteomes" id="UP000030518">
    <property type="component" value="Unassembled WGS sequence"/>
</dbReference>
<evidence type="ECO:0000256" key="3">
    <source>
        <dbReference type="SAM" id="SignalP"/>
    </source>
</evidence>
<organism evidence="5 6">
    <name type="scientific">Lysobacter dokdonensis DS-58</name>
    <dbReference type="NCBI Taxonomy" id="1300345"/>
    <lineage>
        <taxon>Bacteria</taxon>
        <taxon>Pseudomonadati</taxon>
        <taxon>Pseudomonadota</taxon>
        <taxon>Gammaproteobacteria</taxon>
        <taxon>Lysobacterales</taxon>
        <taxon>Lysobacteraceae</taxon>
        <taxon>Noviluteimonas</taxon>
    </lineage>
</organism>
<feature type="domain" description="Glycine zipper 2TM" evidence="4">
    <location>
        <begin position="123"/>
        <end position="162"/>
    </location>
</feature>
<dbReference type="AlphaFoldDB" id="A0A0A2WHJ5"/>
<dbReference type="InterPro" id="IPR051407">
    <property type="entry name" value="Bact_OM_lipoprot/Surf_antigen"/>
</dbReference>
<evidence type="ECO:0000313" key="5">
    <source>
        <dbReference type="EMBL" id="KGQ17720.1"/>
    </source>
</evidence>
<evidence type="ECO:0000256" key="1">
    <source>
        <dbReference type="ARBA" id="ARBA00004370"/>
    </source>
</evidence>
<reference evidence="5 6" key="1">
    <citation type="submission" date="2014-09" db="EMBL/GenBank/DDBJ databases">
        <title>Genome sequences of Lysobacter dokdonensis DS-58.</title>
        <authorList>
            <person name="Kim J.F."/>
            <person name="Kwak M.-J."/>
        </authorList>
    </citation>
    <scope>NUCLEOTIDE SEQUENCE [LARGE SCALE GENOMIC DNA]</scope>
    <source>
        <strain evidence="5 6">DS-58</strain>
    </source>
</reference>
<evidence type="ECO:0000259" key="4">
    <source>
        <dbReference type="Pfam" id="PF05433"/>
    </source>
</evidence>
<dbReference type="EMBL" id="JRKJ01000025">
    <property type="protein sequence ID" value="KGQ17720.1"/>
    <property type="molecule type" value="Genomic_DNA"/>
</dbReference>
<keyword evidence="6" id="KW-1185">Reference proteome</keyword>
<dbReference type="PATRIC" id="fig|1300345.3.peg.2972"/>
<gene>
    <name evidence="5" type="ORF">LF41_1927</name>
</gene>
<feature type="signal peptide" evidence="3">
    <location>
        <begin position="1"/>
        <end position="22"/>
    </location>
</feature>
<protein>
    <submittedName>
        <fullName evidence="5">Putative exported protein</fullName>
    </submittedName>
</protein>
<dbReference type="RefSeq" id="WP_036171785.1">
    <property type="nucleotide sequence ID" value="NZ_JRKJ01000025.1"/>
</dbReference>
<comment type="caution">
    <text evidence="5">The sequence shown here is derived from an EMBL/GenBank/DDBJ whole genome shotgun (WGS) entry which is preliminary data.</text>
</comment>
<dbReference type="PANTHER" id="PTHR35603:SF2">
    <property type="entry name" value="OUTER MEMBRANE LIPOPROTEIN"/>
    <property type="match status" value="1"/>
</dbReference>
<dbReference type="eggNOG" id="COG3134">
    <property type="taxonomic scope" value="Bacteria"/>
</dbReference>
<evidence type="ECO:0000313" key="6">
    <source>
        <dbReference type="Proteomes" id="UP000030518"/>
    </source>
</evidence>
<feature type="chain" id="PRO_5002007613" evidence="3">
    <location>
        <begin position="23"/>
        <end position="240"/>
    </location>
</feature>
<proteinExistence type="predicted"/>
<dbReference type="InterPro" id="IPR008816">
    <property type="entry name" value="Gly_zipper_2TM_dom"/>
</dbReference>
<comment type="subcellular location">
    <subcellularLocation>
        <location evidence="1">Membrane</location>
    </subcellularLocation>
</comment>
<evidence type="ECO:0000256" key="2">
    <source>
        <dbReference type="ARBA" id="ARBA00023136"/>
    </source>
</evidence>
<dbReference type="GO" id="GO:0019867">
    <property type="term" value="C:outer membrane"/>
    <property type="evidence" value="ECO:0007669"/>
    <property type="project" value="InterPro"/>
</dbReference>
<accession>A0A0A2WHJ5</accession>
<keyword evidence="2" id="KW-0472">Membrane</keyword>